<dbReference type="AlphaFoldDB" id="A0A1I3S8I4"/>
<accession>A0A1I3S8I4</accession>
<evidence type="ECO:0008006" key="4">
    <source>
        <dbReference type="Google" id="ProtNLM"/>
    </source>
</evidence>
<keyword evidence="1" id="KW-0732">Signal</keyword>
<evidence type="ECO:0000313" key="2">
    <source>
        <dbReference type="EMBL" id="SFJ55015.1"/>
    </source>
</evidence>
<dbReference type="InterPro" id="IPR021365">
    <property type="entry name" value="DUF2891"/>
</dbReference>
<dbReference type="Pfam" id="PF11199">
    <property type="entry name" value="DUF2891"/>
    <property type="match status" value="1"/>
</dbReference>
<feature type="chain" id="PRO_5011762039" description="DUF2891 domain-containing protein" evidence="1">
    <location>
        <begin position="22"/>
        <end position="374"/>
    </location>
</feature>
<sequence length="374" mass="42856">MKNLFLLLLVFIFSCNKNNNVAPTPNLDVTKNQVVANVTPIPLDGKKATYLYHFAYTCLDQEYPNKLNQVLGDDTYLKTPQQLHPAFYGCFDWHSSVHGHWTLVNILKDFPDFESRDVVLAKLKATLTETNILKEIDYFDDQYNKTFERTYGWAWLLKLAESLKEWDTPEGQQLSKNLAPLTALIEEKCIAFFNKLNYPIRVGEHPNTAFGMSFALDYAKKYNPKLEQVIIDKAKVFYLKDEGCPITWEPGGFDFLSPCLQEASLMAKVLPKTEYIKWLDAFLPDFRHNPSQFINTVEVVDKTDGKMAHLDGLNFSRAWCLYEMGLILDNQNMMALANTHFNASYNKMDSGEYAGAHWLASFALYALKSGTQEL</sequence>
<evidence type="ECO:0000256" key="1">
    <source>
        <dbReference type="SAM" id="SignalP"/>
    </source>
</evidence>
<protein>
    <recommendedName>
        <fullName evidence="4">DUF2891 domain-containing protein</fullName>
    </recommendedName>
</protein>
<dbReference type="RefSeq" id="WP_090841780.1">
    <property type="nucleotide sequence ID" value="NZ_FORM01000009.1"/>
</dbReference>
<gene>
    <name evidence="2" type="ORF">SAMN05443431_10989</name>
</gene>
<dbReference type="EMBL" id="FORM01000009">
    <property type="protein sequence ID" value="SFJ55015.1"/>
    <property type="molecule type" value="Genomic_DNA"/>
</dbReference>
<organism evidence="2 3">
    <name type="scientific">Olleya namhaensis</name>
    <dbReference type="NCBI Taxonomy" id="1144750"/>
    <lineage>
        <taxon>Bacteria</taxon>
        <taxon>Pseudomonadati</taxon>
        <taxon>Bacteroidota</taxon>
        <taxon>Flavobacteriia</taxon>
        <taxon>Flavobacteriales</taxon>
        <taxon>Flavobacteriaceae</taxon>
    </lineage>
</organism>
<dbReference type="Proteomes" id="UP000199559">
    <property type="component" value="Unassembled WGS sequence"/>
</dbReference>
<proteinExistence type="predicted"/>
<feature type="signal peptide" evidence="1">
    <location>
        <begin position="1"/>
        <end position="21"/>
    </location>
</feature>
<reference evidence="3" key="1">
    <citation type="submission" date="2016-10" db="EMBL/GenBank/DDBJ databases">
        <authorList>
            <person name="Varghese N."/>
            <person name="Submissions S."/>
        </authorList>
    </citation>
    <scope>NUCLEOTIDE SEQUENCE [LARGE SCALE GENOMIC DNA]</scope>
    <source>
        <strain evidence="3">DSM 28881</strain>
    </source>
</reference>
<name>A0A1I3S8I4_9FLAO</name>
<dbReference type="PROSITE" id="PS51257">
    <property type="entry name" value="PROKAR_LIPOPROTEIN"/>
    <property type="match status" value="1"/>
</dbReference>
<keyword evidence="3" id="KW-1185">Reference proteome</keyword>
<dbReference type="STRING" id="1144750.SAMN05443431_10989"/>
<evidence type="ECO:0000313" key="3">
    <source>
        <dbReference type="Proteomes" id="UP000199559"/>
    </source>
</evidence>